<evidence type="ECO:0000313" key="2">
    <source>
        <dbReference type="Proteomes" id="UP000254331"/>
    </source>
</evidence>
<dbReference type="AlphaFoldDB" id="A0A379F7X7"/>
<evidence type="ECO:0000313" key="1">
    <source>
        <dbReference type="EMBL" id="SUC15423.1"/>
    </source>
</evidence>
<name>A0A379F7X7_PROVU</name>
<dbReference type="OrthoDB" id="2990272at2"/>
<dbReference type="EMBL" id="UGTW01000001">
    <property type="protein sequence ID" value="SUC15423.1"/>
    <property type="molecule type" value="Genomic_DNA"/>
</dbReference>
<dbReference type="Proteomes" id="UP000254331">
    <property type="component" value="Unassembled WGS sequence"/>
</dbReference>
<dbReference type="RefSeq" id="WP_036933060.1">
    <property type="nucleotide sequence ID" value="NZ_CABMNT010000002.1"/>
</dbReference>
<organism evidence="1 2">
    <name type="scientific">Proteus vulgaris</name>
    <dbReference type="NCBI Taxonomy" id="585"/>
    <lineage>
        <taxon>Bacteria</taxon>
        <taxon>Pseudomonadati</taxon>
        <taxon>Pseudomonadota</taxon>
        <taxon>Gammaproteobacteria</taxon>
        <taxon>Enterobacterales</taxon>
        <taxon>Morganellaceae</taxon>
        <taxon>Proteus</taxon>
    </lineage>
</organism>
<protein>
    <submittedName>
        <fullName evidence="1">Uncharacterized protein</fullName>
    </submittedName>
</protein>
<proteinExistence type="predicted"/>
<accession>A0A379F7X7</accession>
<gene>
    <name evidence="1" type="ORF">NCTC10376_01267</name>
</gene>
<reference evidence="1 2" key="1">
    <citation type="submission" date="2018-06" db="EMBL/GenBank/DDBJ databases">
        <authorList>
            <consortium name="Pathogen Informatics"/>
            <person name="Doyle S."/>
        </authorList>
    </citation>
    <scope>NUCLEOTIDE SEQUENCE [LARGE SCALE GENOMIC DNA]</scope>
    <source>
        <strain evidence="1 2">NCTC10376</strain>
    </source>
</reference>
<dbReference type="GeneID" id="93395570"/>
<sequence>MKIELAKSLELNRDITAEEADKLFSENRITSKHLFECTEPDCHAQVTCANLDKPSRLRKRIPYFKFVSEHSDACKIGISEESEFRKIKKTHEDPEALPFILDDTVELDLSSPYKTKIHDIPVTEEENSIKKRLKRKDVDEENINKTRHARKRLSGLVKAFINKENFFLNTAEGKIHLRDFFIHVNDKKDLSEYVDEPRVYFGKAWIKRIDNYYLVRFNNEMRAGNLKCKPTFFITERLVDSSEYKRTSRQELDKIAFSKPAQPLYLFIFSELPPVKMNSSDFINFKLDDLTYLYYKKWGKKNE</sequence>